<keyword evidence="2" id="KW-0378">Hydrolase</keyword>
<keyword evidence="3" id="KW-1185">Reference proteome</keyword>
<dbReference type="REBASE" id="124982">
    <property type="entry name" value="PbaOBRC8ORF273P"/>
</dbReference>
<sequence length="181" mass="21554">MEEIVWNEFSNNREKLVYEAEKIIEKLTNKSVENIYLQQEEIDYSSQDRIKLVKTRINQNFFHSSVLSAYNNICAITKIKINEFLVASHIKPWAKDQNNRLNPHNGICLNSIHDKAFDRGLITIDKDYNIVISNRLKDYYSNQFIDDVFRKYERQKIIIPSKFEPSLEFLEYHNDVIFKGE</sequence>
<dbReference type="Proteomes" id="UP000005244">
    <property type="component" value="Unassembled WGS sequence"/>
</dbReference>
<reference evidence="2 3" key="1">
    <citation type="submission" date="2012-07" db="EMBL/GenBank/DDBJ databases">
        <authorList>
            <person name="Durkin A.S."/>
            <person name="McCorrison J."/>
            <person name="Torralba M."/>
            <person name="Gillis M."/>
            <person name="Methe B."/>
            <person name="Sutton G."/>
            <person name="Nelson K.E."/>
        </authorList>
    </citation>
    <scope>NUCLEOTIDE SEQUENCE [LARGE SCALE GENOMIC DNA]</scope>
    <source>
        <strain evidence="2 3">OBRC8</strain>
    </source>
</reference>
<dbReference type="EMBL" id="ALNK01000027">
    <property type="protein sequence ID" value="EJU21509.1"/>
    <property type="molecule type" value="Genomic_DNA"/>
</dbReference>
<gene>
    <name evidence="2" type="ORF">HMPREF1143_0275</name>
</gene>
<organism evidence="2 3">
    <name type="scientific">Peptoanaerobacter stomatis</name>
    <dbReference type="NCBI Taxonomy" id="796937"/>
    <lineage>
        <taxon>Bacteria</taxon>
        <taxon>Bacillati</taxon>
        <taxon>Bacillota</taxon>
        <taxon>Clostridia</taxon>
        <taxon>Peptostreptococcales</taxon>
        <taxon>Filifactoraceae</taxon>
        <taxon>Peptoanaerobacter</taxon>
    </lineage>
</organism>
<accession>J5UCK2</accession>
<dbReference type="InterPro" id="IPR003615">
    <property type="entry name" value="HNH_nuc"/>
</dbReference>
<evidence type="ECO:0000313" key="2">
    <source>
        <dbReference type="EMBL" id="EJU21509.1"/>
    </source>
</evidence>
<evidence type="ECO:0000313" key="3">
    <source>
        <dbReference type="Proteomes" id="UP000005244"/>
    </source>
</evidence>
<protein>
    <submittedName>
        <fullName evidence="2">HNH endonuclease</fullName>
    </submittedName>
</protein>
<comment type="caution">
    <text evidence="2">The sequence shown here is derived from an EMBL/GenBank/DDBJ whole genome shotgun (WGS) entry which is preliminary data.</text>
</comment>
<dbReference type="GO" id="GO:0004519">
    <property type="term" value="F:endonuclease activity"/>
    <property type="evidence" value="ECO:0007669"/>
    <property type="project" value="UniProtKB-KW"/>
</dbReference>
<proteinExistence type="predicted"/>
<dbReference type="PATRIC" id="fig|796941.3.peg.1565"/>
<keyword evidence="2" id="KW-0255">Endonuclease</keyword>
<dbReference type="AlphaFoldDB" id="J5UCK2"/>
<keyword evidence="2" id="KW-0540">Nuclease</keyword>
<feature type="domain" description="HNH nuclease" evidence="1">
    <location>
        <begin position="74"/>
        <end position="125"/>
    </location>
</feature>
<dbReference type="Pfam" id="PF13391">
    <property type="entry name" value="HNH_2"/>
    <property type="match status" value="1"/>
</dbReference>
<evidence type="ECO:0000259" key="1">
    <source>
        <dbReference type="Pfam" id="PF13391"/>
    </source>
</evidence>
<name>J5UCK2_9FIRM</name>